<dbReference type="PROSITE" id="PS50240">
    <property type="entry name" value="TRYPSIN_DOM"/>
    <property type="match status" value="1"/>
</dbReference>
<dbReference type="GO" id="GO:0004252">
    <property type="term" value="F:serine-type endopeptidase activity"/>
    <property type="evidence" value="ECO:0007669"/>
    <property type="project" value="InterPro"/>
</dbReference>
<feature type="region of interest" description="Disordered" evidence="2">
    <location>
        <begin position="277"/>
        <end position="309"/>
    </location>
</feature>
<dbReference type="RefSeq" id="WP_075724825.1">
    <property type="nucleotide sequence ID" value="NZ_CP009245.1"/>
</dbReference>
<dbReference type="Gene3D" id="2.40.10.10">
    <property type="entry name" value="Trypsin-like serine proteases"/>
    <property type="match status" value="2"/>
</dbReference>
<dbReference type="InterPro" id="IPR001314">
    <property type="entry name" value="Peptidase_S1A"/>
</dbReference>
<dbReference type="KEGG" id="caqu:CAQU_02225"/>
<dbReference type="InterPro" id="IPR001254">
    <property type="entry name" value="Trypsin_dom"/>
</dbReference>
<feature type="signal peptide" evidence="3">
    <location>
        <begin position="1"/>
        <end position="27"/>
    </location>
</feature>
<evidence type="ECO:0000313" key="6">
    <source>
        <dbReference type="Proteomes" id="UP000185478"/>
    </source>
</evidence>
<dbReference type="Proteomes" id="UP000185478">
    <property type="component" value="Chromosome"/>
</dbReference>
<evidence type="ECO:0000313" key="5">
    <source>
        <dbReference type="EMBL" id="APT84083.1"/>
    </source>
</evidence>
<dbReference type="STRING" id="1431546.CAQU_02225"/>
<dbReference type="AlphaFoldDB" id="A0A1L7CE83"/>
<keyword evidence="6" id="KW-1185">Reference proteome</keyword>
<evidence type="ECO:0000256" key="1">
    <source>
        <dbReference type="ARBA" id="ARBA00023157"/>
    </source>
</evidence>
<evidence type="ECO:0000259" key="4">
    <source>
        <dbReference type="PROSITE" id="PS50240"/>
    </source>
</evidence>
<dbReference type="SMART" id="SM00020">
    <property type="entry name" value="Tryp_SPc"/>
    <property type="match status" value="1"/>
</dbReference>
<dbReference type="PANTHER" id="PTHR24271:SF50">
    <property type="match status" value="1"/>
</dbReference>
<evidence type="ECO:0000256" key="2">
    <source>
        <dbReference type="SAM" id="MobiDB-lite"/>
    </source>
</evidence>
<feature type="region of interest" description="Disordered" evidence="2">
    <location>
        <begin position="377"/>
        <end position="441"/>
    </location>
</feature>
<dbReference type="Pfam" id="PF00089">
    <property type="entry name" value="Trypsin"/>
    <property type="match status" value="1"/>
</dbReference>
<evidence type="ECO:0000256" key="3">
    <source>
        <dbReference type="SAM" id="SignalP"/>
    </source>
</evidence>
<organism evidence="5 6">
    <name type="scientific">Corynebacterium aquilae DSM 44791</name>
    <dbReference type="NCBI Taxonomy" id="1431546"/>
    <lineage>
        <taxon>Bacteria</taxon>
        <taxon>Bacillati</taxon>
        <taxon>Actinomycetota</taxon>
        <taxon>Actinomycetes</taxon>
        <taxon>Mycobacteriales</taxon>
        <taxon>Corynebacteriaceae</taxon>
        <taxon>Corynebacterium</taxon>
    </lineage>
</organism>
<dbReference type="GO" id="GO:0006508">
    <property type="term" value="P:proteolysis"/>
    <property type="evidence" value="ECO:0007669"/>
    <property type="project" value="InterPro"/>
</dbReference>
<feature type="compositionally biased region" description="Low complexity" evidence="2">
    <location>
        <begin position="285"/>
        <end position="297"/>
    </location>
</feature>
<dbReference type="SUPFAM" id="SSF50494">
    <property type="entry name" value="Trypsin-like serine proteases"/>
    <property type="match status" value="1"/>
</dbReference>
<feature type="chain" id="PRO_5012024271" description="Peptidase S1 domain-containing protein" evidence="3">
    <location>
        <begin position="28"/>
        <end position="594"/>
    </location>
</feature>
<dbReference type="EMBL" id="CP009245">
    <property type="protein sequence ID" value="APT84083.1"/>
    <property type="molecule type" value="Genomic_DNA"/>
</dbReference>
<feature type="domain" description="Peptidase S1" evidence="4">
    <location>
        <begin position="41"/>
        <end position="253"/>
    </location>
</feature>
<keyword evidence="1" id="KW-1015">Disulfide bond</keyword>
<dbReference type="PANTHER" id="PTHR24271">
    <property type="entry name" value="KALLIKREIN-RELATED"/>
    <property type="match status" value="1"/>
</dbReference>
<dbReference type="InterPro" id="IPR009003">
    <property type="entry name" value="Peptidase_S1_PA"/>
</dbReference>
<protein>
    <recommendedName>
        <fullName evidence="4">Peptidase S1 domain-containing protein</fullName>
    </recommendedName>
</protein>
<gene>
    <name evidence="5" type="ORF">CAQU_02225</name>
</gene>
<dbReference type="InterPro" id="IPR043504">
    <property type="entry name" value="Peptidase_S1_PA_chymotrypsin"/>
</dbReference>
<name>A0A1L7CE83_9CORY</name>
<reference evidence="5 6" key="1">
    <citation type="submission" date="2014-08" db="EMBL/GenBank/DDBJ databases">
        <title>Complete genome sequence of Corynebacterium aquilae S-613T(T) (=DSM 44791(T)), isolated from the choana of a healthy golden eagle.</title>
        <authorList>
            <person name="Ruckert C."/>
            <person name="Albersmeier A."/>
            <person name="Winkler A."/>
            <person name="Kalinowski J."/>
        </authorList>
    </citation>
    <scope>NUCLEOTIDE SEQUENCE [LARGE SCALE GENOMIC DNA]</scope>
    <source>
        <strain evidence="5 6">S-613</strain>
    </source>
</reference>
<sequence>MNTSRRARLLALITATALITTATPTHAQSGLHYDNPPSPEVTAGSPIAQATAYLELGDPAVMQQCTGTLIAPRWVITAKHCYVPGFWDNNTSASTIRFGIDNSGEKYTATELIPSATSDMLLVHLNKPAPGTPLKLDNHNLFKQDTGTNANWASTNLGAQGSTNYRLHSSTGTVERRVVLRDGYYKYPNTPLIKTKINQGRLHPGDSGGPFIVDGKLAGVLSTSDQNAPVGPGEHGFFTPTAEHLTWIAGTIGLAVDTPTGPTMPLQEDGSYLAVNDVPDVSDEPAATPTQPDTTPTEPAPADPAPATVTTTVTVTQPAPAPATVTVTEPAPAPPTVTKVIDYGPPAVITRTETTTITKQKAPETTTRTITKEPTPITITKTHTPTPITTTTTVTKEPTPLTTTVTKPAPAPKTTTVTLPAPAPKTTTVTLPAPAPKTTTVTVTEKPQPTTVTRTVTATVEKPVTTTVTATKTVEKPVTTTATTTATVYRQQPAQPQKTITTTVTAPAKTTTVRIKEPHTTTVTTTVERAHNHTTTVRVPATAQNSSSTGSSDLTPIITGAGIFAALAAILTHIFGTELHNWPIIGWILTSLHR</sequence>
<accession>A0A1L7CE83</accession>
<keyword evidence="3" id="KW-0732">Signal</keyword>
<dbReference type="PRINTS" id="PR00722">
    <property type="entry name" value="CHYMOTRYPSIN"/>
</dbReference>
<proteinExistence type="predicted"/>